<evidence type="ECO:0000313" key="3">
    <source>
        <dbReference type="Proteomes" id="UP000275408"/>
    </source>
</evidence>
<organism evidence="2 3">
    <name type="scientific">Pocillopora damicornis</name>
    <name type="common">Cauliflower coral</name>
    <name type="synonym">Millepora damicornis</name>
    <dbReference type="NCBI Taxonomy" id="46731"/>
    <lineage>
        <taxon>Eukaryota</taxon>
        <taxon>Metazoa</taxon>
        <taxon>Cnidaria</taxon>
        <taxon>Anthozoa</taxon>
        <taxon>Hexacorallia</taxon>
        <taxon>Scleractinia</taxon>
        <taxon>Astrocoeniina</taxon>
        <taxon>Pocilloporidae</taxon>
        <taxon>Pocillopora</taxon>
    </lineage>
</organism>
<evidence type="ECO:0000313" key="2">
    <source>
        <dbReference type="EMBL" id="RMX49430.1"/>
    </source>
</evidence>
<dbReference type="AlphaFoldDB" id="A0A3M6U6Y7"/>
<proteinExistence type="predicted"/>
<accession>A0A3M6U6Y7</accession>
<reference evidence="2 3" key="1">
    <citation type="journal article" date="2018" name="Sci. Rep.">
        <title>Comparative analysis of the Pocillopora damicornis genome highlights role of immune system in coral evolution.</title>
        <authorList>
            <person name="Cunning R."/>
            <person name="Bay R.A."/>
            <person name="Gillette P."/>
            <person name="Baker A.C."/>
            <person name="Traylor-Knowles N."/>
        </authorList>
    </citation>
    <scope>NUCLEOTIDE SEQUENCE [LARGE SCALE GENOMIC DNA]</scope>
    <source>
        <strain evidence="2">RSMAS</strain>
        <tissue evidence="2">Whole animal</tissue>
    </source>
</reference>
<dbReference type="OrthoDB" id="5963587at2759"/>
<name>A0A3M6U6Y7_POCDA</name>
<protein>
    <submittedName>
        <fullName evidence="2">Uncharacterized protein</fullName>
    </submittedName>
</protein>
<keyword evidence="3" id="KW-1185">Reference proteome</keyword>
<dbReference type="EMBL" id="RCHS01002141">
    <property type="protein sequence ID" value="RMX49430.1"/>
    <property type="molecule type" value="Genomic_DNA"/>
</dbReference>
<feature type="region of interest" description="Disordered" evidence="1">
    <location>
        <begin position="23"/>
        <end position="59"/>
    </location>
</feature>
<gene>
    <name evidence="2" type="ORF">pdam_00013337</name>
</gene>
<feature type="region of interest" description="Disordered" evidence="1">
    <location>
        <begin position="101"/>
        <end position="131"/>
    </location>
</feature>
<dbReference type="Proteomes" id="UP000275408">
    <property type="component" value="Unassembled WGS sequence"/>
</dbReference>
<evidence type="ECO:0000256" key="1">
    <source>
        <dbReference type="SAM" id="MobiDB-lite"/>
    </source>
</evidence>
<comment type="caution">
    <text evidence="2">The sequence shown here is derived from an EMBL/GenBank/DDBJ whole genome shotgun (WGS) entry which is preliminary data.</text>
</comment>
<dbReference type="OMA" id="MEWIRDI"/>
<sequence>MESFKPSKFPFANRLNCRQWRSDTDLQSSLPPIQNRIEETKSKQLNSSGIRPSRPGTPNVCRGQTLFSCGKTSRLSPRTSPKRLSLSLDLRPVIEGTCLGRHSGGLADSSTNDDWSPRPCVRSLPPSPALQRSLHRSLRHVSTDSEQVDDKFKDDRILNWIRDVSGKTFDQNSNIDDDDEEVFNSSYEAKTTEDPCVTGLPVIQEGQKV</sequence>